<name>A0A7W9IMW1_9ACTN</name>
<dbReference type="GO" id="GO:0003723">
    <property type="term" value="F:RNA binding"/>
    <property type="evidence" value="ECO:0007669"/>
    <property type="project" value="InterPro"/>
</dbReference>
<gene>
    <name evidence="4" type="ORF">F4562_006313</name>
</gene>
<organism evidence="4 5">
    <name type="scientific">Streptosporangium becharense</name>
    <dbReference type="NCBI Taxonomy" id="1816182"/>
    <lineage>
        <taxon>Bacteria</taxon>
        <taxon>Bacillati</taxon>
        <taxon>Actinomycetota</taxon>
        <taxon>Actinomycetes</taxon>
        <taxon>Streptosporangiales</taxon>
        <taxon>Streptosporangiaceae</taxon>
        <taxon>Streptosporangium</taxon>
    </lineage>
</organism>
<dbReference type="SUPFAM" id="SSF50447">
    <property type="entry name" value="Translation proteins"/>
    <property type="match status" value="1"/>
</dbReference>
<dbReference type="SUPFAM" id="SSF52540">
    <property type="entry name" value="P-loop containing nucleoside triphosphate hydrolases"/>
    <property type="match status" value="1"/>
</dbReference>
<protein>
    <submittedName>
        <fullName evidence="4">Selenocysteine-specific elongation factor</fullName>
    </submittedName>
</protein>
<keyword evidence="1" id="KW-0547">Nucleotide-binding</keyword>
<dbReference type="PANTHER" id="PTHR43721:SF22">
    <property type="entry name" value="ELONGATION FACTOR TU, MITOCHONDRIAL"/>
    <property type="match status" value="1"/>
</dbReference>
<dbReference type="PROSITE" id="PS51722">
    <property type="entry name" value="G_TR_2"/>
    <property type="match status" value="1"/>
</dbReference>
<feature type="region of interest" description="Disordered" evidence="2">
    <location>
        <begin position="272"/>
        <end position="315"/>
    </location>
</feature>
<dbReference type="InterPro" id="IPR027417">
    <property type="entry name" value="P-loop_NTPase"/>
</dbReference>
<evidence type="ECO:0000259" key="3">
    <source>
        <dbReference type="PROSITE" id="PS51722"/>
    </source>
</evidence>
<dbReference type="InterPro" id="IPR015191">
    <property type="entry name" value="SelB_WHD4"/>
</dbReference>
<dbReference type="Gene3D" id="2.40.30.10">
    <property type="entry name" value="Translation factors"/>
    <property type="match status" value="1"/>
</dbReference>
<dbReference type="RefSeq" id="WP_184540295.1">
    <property type="nucleotide sequence ID" value="NZ_JACHMP010000001.1"/>
</dbReference>
<dbReference type="InterPro" id="IPR036388">
    <property type="entry name" value="WH-like_DNA-bd_sf"/>
</dbReference>
<sequence length="628" mass="65936">MHVVATAGHVDHGKSTLVRALTGMEPDRLAEERRRGLTIELGYAWTTLPSGERLAFVDVPGHERFLGTTLAGVGPAPAVMFVVAADEGWMPQSEEHLVALETLGVRHALLVVTRADLADPAPVMARARSRLAAGRLGGAEALAVSGRTGLGMDELRRALDRLVAALPVPDPGAPVRLWIDRAFSVRGSGTVVTGTLPEGTVAVGDELDLAGSPARVRALECLKEPVTSVSGVARVAVNLRCRDPAGRGLALVSPGMWTYTDLVDARLRPAGPEVAPWERPRHPIPGKSGRTGPVGRPDATDADDGDGTGGMDALPSRLTAHLGSAAVTCTVRPLGGRLVRLRLAAALPLHVGDVLLLRDPGRARGEVRVLAAASVLDVRPPELVRRGAARERAALLAGAGPDATSLLRAHRLLRAAALLAMGAPAAVEPVCGDWHADPAYWSRLGKRLDETVRRYAATHPLEPGMPVEAVRHALGLPERRLVLALVRPPLTLDAGRIVSGPAGLPAPVARAVERLRAELSSRPFLAPEAGRLAELGLGARELAAAVRAGALLRVAEGVVLQPGADVRAAALLARLPQPFTVSEAGKALGTSRRVAVPLLELLDRRGLTQRVDEIHRRCRPDTGDRGGG</sequence>
<dbReference type="GO" id="GO:0003924">
    <property type="term" value="F:GTPase activity"/>
    <property type="evidence" value="ECO:0007669"/>
    <property type="project" value="InterPro"/>
</dbReference>
<dbReference type="Pfam" id="PF00009">
    <property type="entry name" value="GTP_EFTU"/>
    <property type="match status" value="1"/>
</dbReference>
<evidence type="ECO:0000313" key="5">
    <source>
        <dbReference type="Proteomes" id="UP000540685"/>
    </source>
</evidence>
<keyword evidence="1" id="KW-0342">GTP-binding</keyword>
<proteinExistence type="predicted"/>
<dbReference type="EMBL" id="JACHMP010000001">
    <property type="protein sequence ID" value="MBB5823251.1"/>
    <property type="molecule type" value="Genomic_DNA"/>
</dbReference>
<keyword evidence="4" id="KW-0251">Elongation factor</keyword>
<dbReference type="GO" id="GO:0005525">
    <property type="term" value="F:GTP binding"/>
    <property type="evidence" value="ECO:0007669"/>
    <property type="project" value="UniProtKB-KW"/>
</dbReference>
<dbReference type="SUPFAM" id="SSF46785">
    <property type="entry name" value="Winged helix' DNA-binding domain"/>
    <property type="match status" value="1"/>
</dbReference>
<dbReference type="PANTHER" id="PTHR43721">
    <property type="entry name" value="ELONGATION FACTOR TU-RELATED"/>
    <property type="match status" value="1"/>
</dbReference>
<keyword evidence="4" id="KW-0648">Protein biosynthesis</keyword>
<evidence type="ECO:0000256" key="1">
    <source>
        <dbReference type="ARBA" id="ARBA00023134"/>
    </source>
</evidence>
<dbReference type="GO" id="GO:0005829">
    <property type="term" value="C:cytosol"/>
    <property type="evidence" value="ECO:0007669"/>
    <property type="project" value="TreeGrafter"/>
</dbReference>
<reference evidence="4 5" key="1">
    <citation type="submission" date="2020-08" db="EMBL/GenBank/DDBJ databases">
        <title>Sequencing the genomes of 1000 actinobacteria strains.</title>
        <authorList>
            <person name="Klenk H.-P."/>
        </authorList>
    </citation>
    <scope>NUCLEOTIDE SEQUENCE [LARGE SCALE GENOMIC DNA]</scope>
    <source>
        <strain evidence="4 5">DSM 46887</strain>
    </source>
</reference>
<dbReference type="Gene3D" id="1.10.10.10">
    <property type="entry name" value="Winged helix-like DNA-binding domain superfamily/Winged helix DNA-binding domain"/>
    <property type="match status" value="1"/>
</dbReference>
<dbReference type="CDD" id="cd04171">
    <property type="entry name" value="SelB"/>
    <property type="match status" value="1"/>
</dbReference>
<dbReference type="AlphaFoldDB" id="A0A7W9IMW1"/>
<dbReference type="InterPro" id="IPR036390">
    <property type="entry name" value="WH_DNA-bd_sf"/>
</dbReference>
<keyword evidence="5" id="KW-1185">Reference proteome</keyword>
<comment type="caution">
    <text evidence="4">The sequence shown here is derived from an EMBL/GenBank/DDBJ whole genome shotgun (WGS) entry which is preliminary data.</text>
</comment>
<dbReference type="InterPro" id="IPR000795">
    <property type="entry name" value="T_Tr_GTP-bd_dom"/>
</dbReference>
<dbReference type="GO" id="GO:0003746">
    <property type="term" value="F:translation elongation factor activity"/>
    <property type="evidence" value="ECO:0007669"/>
    <property type="project" value="UniProtKB-KW"/>
</dbReference>
<dbReference type="Pfam" id="PF09107">
    <property type="entry name" value="WHD_3rd_SelB"/>
    <property type="match status" value="1"/>
</dbReference>
<dbReference type="Gene3D" id="3.40.50.300">
    <property type="entry name" value="P-loop containing nucleotide triphosphate hydrolases"/>
    <property type="match status" value="1"/>
</dbReference>
<accession>A0A7W9IMW1</accession>
<dbReference type="Proteomes" id="UP000540685">
    <property type="component" value="Unassembled WGS sequence"/>
</dbReference>
<dbReference type="GO" id="GO:0001514">
    <property type="term" value="P:selenocysteine incorporation"/>
    <property type="evidence" value="ECO:0007669"/>
    <property type="project" value="InterPro"/>
</dbReference>
<dbReference type="InterPro" id="IPR050055">
    <property type="entry name" value="EF-Tu_GTPase"/>
</dbReference>
<dbReference type="InterPro" id="IPR009000">
    <property type="entry name" value="Transl_B-barrel_sf"/>
</dbReference>
<evidence type="ECO:0000313" key="4">
    <source>
        <dbReference type="EMBL" id="MBB5823251.1"/>
    </source>
</evidence>
<evidence type="ECO:0000256" key="2">
    <source>
        <dbReference type="SAM" id="MobiDB-lite"/>
    </source>
</evidence>
<feature type="domain" description="Tr-type G" evidence="3">
    <location>
        <begin position="1"/>
        <end position="168"/>
    </location>
</feature>